<comment type="caution">
    <text evidence="1">The sequence shown here is derived from an EMBL/GenBank/DDBJ whole genome shotgun (WGS) entry which is preliminary data.</text>
</comment>
<organism evidence="1 2">
    <name type="scientific">Lentinula aff. lateritia</name>
    <dbReference type="NCBI Taxonomy" id="2804960"/>
    <lineage>
        <taxon>Eukaryota</taxon>
        <taxon>Fungi</taxon>
        <taxon>Dikarya</taxon>
        <taxon>Basidiomycota</taxon>
        <taxon>Agaricomycotina</taxon>
        <taxon>Agaricomycetes</taxon>
        <taxon>Agaricomycetidae</taxon>
        <taxon>Agaricales</taxon>
        <taxon>Marasmiineae</taxon>
        <taxon>Omphalotaceae</taxon>
        <taxon>Lentinula</taxon>
    </lineage>
</organism>
<reference evidence="1" key="1">
    <citation type="submission" date="2022-09" db="EMBL/GenBank/DDBJ databases">
        <title>A Global Phylogenomic Analysis of the Shiitake Genus Lentinula.</title>
        <authorList>
            <consortium name="DOE Joint Genome Institute"/>
            <person name="Sierra-Patev S."/>
            <person name="Min B."/>
            <person name="Naranjo-Ortiz M."/>
            <person name="Looney B."/>
            <person name="Konkel Z."/>
            <person name="Slot J.C."/>
            <person name="Sakamoto Y."/>
            <person name="Steenwyk J.L."/>
            <person name="Rokas A."/>
            <person name="Carro J."/>
            <person name="Camarero S."/>
            <person name="Ferreira P."/>
            <person name="Molpeceres G."/>
            <person name="Ruiz-Duenas F.J."/>
            <person name="Serrano A."/>
            <person name="Henrissat B."/>
            <person name="Drula E."/>
            <person name="Hughes K.W."/>
            <person name="Mata J.L."/>
            <person name="Ishikawa N.K."/>
            <person name="Vargas-Isla R."/>
            <person name="Ushijima S."/>
            <person name="Smith C.A."/>
            <person name="Ahrendt S."/>
            <person name="Andreopoulos W."/>
            <person name="He G."/>
            <person name="Labutti K."/>
            <person name="Lipzen A."/>
            <person name="Ng V."/>
            <person name="Riley R."/>
            <person name="Sandor L."/>
            <person name="Barry K."/>
            <person name="Martinez A.T."/>
            <person name="Xiao Y."/>
            <person name="Gibbons J.G."/>
            <person name="Terashima K."/>
            <person name="Grigoriev I.V."/>
            <person name="Hibbett D.S."/>
        </authorList>
    </citation>
    <scope>NUCLEOTIDE SEQUENCE</scope>
    <source>
        <strain evidence="1">TMI1499</strain>
    </source>
</reference>
<protein>
    <submittedName>
        <fullName evidence="1">Uncharacterized protein</fullName>
    </submittedName>
</protein>
<sequence length="1996" mass="220492">MNAIVQPHSEARVVGRLSTQPASLSFIRRKPKFTYMSPASSEICGPVHLLSMSLTATPPTASTSSSPKPSFATAKSLFAPSKRSMGPPLPLYHPFGKLAMSLPPLDPTAFGLPVPINIDDESSTRSSSHSKRSGVKLRDAAVETDPVPPVASVGTVAAIAAREVKEKASPRKKRAGGGGKRKRNSGDDGDATYPAKRTRQPRGAAPSAVDDEPESLDASANGGLPMDVVSSTPGTPAEVLDKPERRTTRSRGAITRRDSTASETPSASASSVKPGKDALSDTHDVTGDEREKRRSTSKEEGEWATGYDETVEVNQRALIDKVLARYSGEFTVFRELLQNSDDARSKEVEIKFETRGFLEDKVEEGSSAPTRLPNLKSALVHQWTFRNDGITFREEDWNRLKKIAEGNPDEEKIGAFGVGFYSLFSVTEEPFVTSGGEWMGFHWKRDQLLARRGKLPDTAEPSKWTSFEMSLREDTPIPAAFDFTRFLASSITFMNHLSTISVYFDDKRLTRLTKSIGIPKELGLPKTLNVLNKSKMMTLDKLKSTSLLIQADVMRWVYTSGSEKAPTPSAIKPVKPPAPGGFFASLFSGLTSTSTTPHPPVTTVETPKPIDPLKTDTTSVSLTVFSADADVKLDQRLAAELHRSTKKNVPKKIKYELIYTGMDEYKASKAEDEQQTFATSGSIFQGLRADLDGMGSARIFIGHATSQTTGIGGHMSARFLPTVERESLDLMDRNVAIWNKELLSIGGTVSRAVYELEMDNIKHMSDSAGPTKSLELQTWLMDRAVHVLKFFTFHQSTPSADVSSLMEMAFFACSTGFRMISTNGIQDVADIRLPDAQFSSFLKDLPVLPEQLLTAAQPMVTALQNRKLVKAITFSDVLKELRNRPLTEDESVACLTWWISLNKDGESAARLQSIQKQLLDAAVFTTGATGSKEERIIPLNTIQTILNPRNMAGNIPTDAPFPPTMLPPSFSKSFKSDQLTFAFHWTELTLVEWLRFIATSGPSPEYDLSISAPWSERVLGILARAWPSLSSHMKDEIVQVLKSTACIPTSHGSKIPEETYFANADIFHDLPVVKLPSGSAVKGSLERVLIALGVRKHVELQIIFTRMIKTNEWTISDLLKYLVSVKDSLSAEEKARLKLTNAFSAESTPGTEKSNKRYRAEQLFEPSPIFTQLELPIIDWGTKSKWRSSSEEARFLFDLGLQRYPSLSTLVDLCASPKPQASVRVVAFKYLLDNISTKYQDYDSQDFYSVKFIPATKNGSPYLGSPGEVLSGQEWGVLGLPVLANAALDVGPKLGLREHPTSALIVSFLEDTPPRDIPQATVMFNLMSNRISDLSSSQLQKLSQLSIVPTRQKKDNGIQIINIRPSQCFFGHEGKDGFHSKLFVFIDFGASANSFLSACGAKREPSVEEITLMLLEDAHNFYQLAGGPNSFLEEIRNIAVNSRLLSNGTLARLKKAPVLLALQRRVSVEETSKKVVDGDENWETQYDLKRPDQIVIADDSNSLQLFGDKLFVAPQEDILEAFYILLGSKRLSALVQENYEVTNEIHNSPQAAKLRAHILERLPLFLHEHTHAKTKTSFTWLSSNNNFIVRSFGKISVVKSLKFGSVNLSKRQGASVVGPKSIRGPVQIWLANDVETDMYEVATSFNRLFFETPKANDALLFMTILSTDLQALKRRGYNVERIERKYREQRAEQRKAAEERQAVEDGKVKSLMSKPPTRVSTPTPVPGTPLPGTFCEMPQNTDIPIEHSPVPPSLAEKGLNSMGRPNSTLNPFHKFGRKLGFRGTEDSLDSSPSPSIPRNPIQGATPLGNITANIDMAIKACRPESGDLLRNREQMQQVKESLNEGYCDISGRAEDLQHAGTVGALKVYLSAEVPNKQTFLTDKSAPLQRFLGIVTSLARIYSLPLTSLHIFYDLTGPLIAFNRNASIFLNLRFYEAWHDSEVVGGDLSAALVSWYFTLAHEIAHNLVQPHNSEHEFYFAAICERHVLQLGLEASRS</sequence>
<dbReference type="Proteomes" id="UP001163835">
    <property type="component" value="Unassembled WGS sequence"/>
</dbReference>
<evidence type="ECO:0000313" key="2">
    <source>
        <dbReference type="Proteomes" id="UP001163835"/>
    </source>
</evidence>
<keyword evidence="2" id="KW-1185">Reference proteome</keyword>
<dbReference type="EMBL" id="MU795202">
    <property type="protein sequence ID" value="KAJ3808729.1"/>
    <property type="molecule type" value="Genomic_DNA"/>
</dbReference>
<gene>
    <name evidence="1" type="ORF">F5876DRAFT_78447</name>
</gene>
<evidence type="ECO:0000313" key="1">
    <source>
        <dbReference type="EMBL" id="KAJ3808729.1"/>
    </source>
</evidence>
<accession>A0ACC1TVH2</accession>
<proteinExistence type="predicted"/>
<name>A0ACC1TVH2_9AGAR</name>